<feature type="transmembrane region" description="Helical" evidence="5">
    <location>
        <begin position="252"/>
        <end position="274"/>
    </location>
</feature>
<feature type="transmembrane region" description="Helical" evidence="5">
    <location>
        <begin position="117"/>
        <end position="133"/>
    </location>
</feature>
<evidence type="ECO:0000256" key="5">
    <source>
        <dbReference type="SAM" id="Phobius"/>
    </source>
</evidence>
<dbReference type="InterPro" id="IPR044880">
    <property type="entry name" value="NCX_ion-bd_dom_sf"/>
</dbReference>
<gene>
    <name evidence="7" type="ORF">ABN401_14800</name>
</gene>
<feature type="transmembrane region" description="Helical" evidence="5">
    <location>
        <begin position="91"/>
        <end position="108"/>
    </location>
</feature>
<dbReference type="Proteomes" id="UP001445732">
    <property type="component" value="Unassembled WGS sequence"/>
</dbReference>
<keyword evidence="8" id="KW-1185">Reference proteome</keyword>
<feature type="transmembrane region" description="Helical" evidence="5">
    <location>
        <begin position="139"/>
        <end position="159"/>
    </location>
</feature>
<dbReference type="RefSeq" id="WP_349685637.1">
    <property type="nucleotide sequence ID" value="NZ_JBEGDD010000014.1"/>
</dbReference>
<dbReference type="PANTHER" id="PTHR10846">
    <property type="entry name" value="SODIUM/POTASSIUM/CALCIUM EXCHANGER"/>
    <property type="match status" value="1"/>
</dbReference>
<keyword evidence="3 5" id="KW-1133">Transmembrane helix</keyword>
<feature type="domain" description="Sodium/calcium exchanger membrane region" evidence="6">
    <location>
        <begin position="188"/>
        <end position="327"/>
    </location>
</feature>
<comment type="subcellular location">
    <subcellularLocation>
        <location evidence="1">Membrane</location>
        <topology evidence="1">Multi-pass membrane protein</topology>
    </subcellularLocation>
</comment>
<keyword evidence="2 5" id="KW-0812">Transmembrane</keyword>
<evidence type="ECO:0000256" key="2">
    <source>
        <dbReference type="ARBA" id="ARBA00022692"/>
    </source>
</evidence>
<evidence type="ECO:0000313" key="8">
    <source>
        <dbReference type="Proteomes" id="UP001445732"/>
    </source>
</evidence>
<reference evidence="7 8" key="1">
    <citation type="submission" date="2024-06" db="EMBL/GenBank/DDBJ databases">
        <title>Brevundimonas sp. C11.</title>
        <authorList>
            <person name="Maltman C."/>
        </authorList>
    </citation>
    <scope>NUCLEOTIDE SEQUENCE [LARGE SCALE GENOMIC DNA]</scope>
    <source>
        <strain evidence="7 8">C11</strain>
    </source>
</reference>
<name>A0ABV1NS63_9CAUL</name>
<feature type="domain" description="Sodium/calcium exchanger membrane region" evidence="6">
    <location>
        <begin position="17"/>
        <end position="156"/>
    </location>
</feature>
<dbReference type="InterPro" id="IPR004481">
    <property type="entry name" value="K/Na/Ca-exchanger"/>
</dbReference>
<evidence type="ECO:0000313" key="7">
    <source>
        <dbReference type="EMBL" id="MEQ7156488.1"/>
    </source>
</evidence>
<evidence type="ECO:0000256" key="4">
    <source>
        <dbReference type="ARBA" id="ARBA00023136"/>
    </source>
</evidence>
<dbReference type="Gene3D" id="1.20.1420.30">
    <property type="entry name" value="NCX, central ion-binding region"/>
    <property type="match status" value="2"/>
</dbReference>
<sequence length="332" mass="33834">MAHHGKRRGMDGTLTTYLMLAGGLVLLTLGGDTLVRGASTAAKSLGVSPLLIGLTLVGFGTSTPELVTSLTAAMAGSPGIAVGNVVGSNTANILLILGVTALIAPIVVDRAAFRRDGWMLVIASAVCAAAVLAGRVDLVWGVAMVAMLVAYLVVAYLGERSVQDAERAKYEHISDAAPDSGGGLWAGLALAVVGIALTIGGARLLVDGAVVIARDLGVSDTVIGLTVVAVGTSLPELVTSVVAAARRQADVALGNVIGSNIYNVLAILGITAMVSPLRVPPEIARLDLWVMLGATALLVIFVRTGLKIVRWEGLALLLAYAGYIAWLATNAT</sequence>
<evidence type="ECO:0000256" key="1">
    <source>
        <dbReference type="ARBA" id="ARBA00004141"/>
    </source>
</evidence>
<protein>
    <submittedName>
        <fullName evidence="7">Calcium/sodium antiporter</fullName>
    </submittedName>
</protein>
<keyword evidence="4 5" id="KW-0472">Membrane</keyword>
<dbReference type="Pfam" id="PF01699">
    <property type="entry name" value="Na_Ca_ex"/>
    <property type="match status" value="2"/>
</dbReference>
<dbReference type="Gene3D" id="6.10.280.80">
    <property type="entry name" value="NCX, peripheral helical region"/>
    <property type="match status" value="1"/>
</dbReference>
<organism evidence="7 8">
    <name type="scientific">Brevundimonas aurifodinae</name>
    <dbReference type="NCBI Taxonomy" id="1508312"/>
    <lineage>
        <taxon>Bacteria</taxon>
        <taxon>Pseudomonadati</taxon>
        <taxon>Pseudomonadota</taxon>
        <taxon>Alphaproteobacteria</taxon>
        <taxon>Caulobacterales</taxon>
        <taxon>Caulobacteraceae</taxon>
        <taxon>Brevundimonas</taxon>
    </lineage>
</organism>
<accession>A0ABV1NS63</accession>
<proteinExistence type="predicted"/>
<dbReference type="InterPro" id="IPR004837">
    <property type="entry name" value="NaCa_Exmemb"/>
</dbReference>
<dbReference type="NCBIfam" id="TIGR00367">
    <property type="entry name" value="calcium/sodium antiporter"/>
    <property type="match status" value="1"/>
</dbReference>
<dbReference type="PANTHER" id="PTHR10846:SF8">
    <property type="entry name" value="INNER MEMBRANE PROTEIN YRBG"/>
    <property type="match status" value="1"/>
</dbReference>
<dbReference type="EMBL" id="JBEGDD010000014">
    <property type="protein sequence ID" value="MEQ7156488.1"/>
    <property type="molecule type" value="Genomic_DNA"/>
</dbReference>
<feature type="transmembrane region" description="Helical" evidence="5">
    <location>
        <begin position="180"/>
        <end position="202"/>
    </location>
</feature>
<evidence type="ECO:0000259" key="6">
    <source>
        <dbReference type="Pfam" id="PF01699"/>
    </source>
</evidence>
<comment type="caution">
    <text evidence="7">The sequence shown here is derived from an EMBL/GenBank/DDBJ whole genome shotgun (WGS) entry which is preliminary data.</text>
</comment>
<feature type="transmembrane region" description="Helical" evidence="5">
    <location>
        <begin position="286"/>
        <end position="306"/>
    </location>
</feature>
<evidence type="ECO:0000256" key="3">
    <source>
        <dbReference type="ARBA" id="ARBA00022989"/>
    </source>
</evidence>
<feature type="transmembrane region" description="Helical" evidence="5">
    <location>
        <begin position="313"/>
        <end position="329"/>
    </location>
</feature>